<dbReference type="AlphaFoldDB" id="A0A8R7UJC3"/>
<reference evidence="3" key="1">
    <citation type="journal article" date="2013" name="Nature">
        <title>Draft genome of the wheat A-genome progenitor Triticum urartu.</title>
        <authorList>
            <person name="Ling H.Q."/>
            <person name="Zhao S."/>
            <person name="Liu D."/>
            <person name="Wang J."/>
            <person name="Sun H."/>
            <person name="Zhang C."/>
            <person name="Fan H."/>
            <person name="Li D."/>
            <person name="Dong L."/>
            <person name="Tao Y."/>
            <person name="Gao C."/>
            <person name="Wu H."/>
            <person name="Li Y."/>
            <person name="Cui Y."/>
            <person name="Guo X."/>
            <person name="Zheng S."/>
            <person name="Wang B."/>
            <person name="Yu K."/>
            <person name="Liang Q."/>
            <person name="Yang W."/>
            <person name="Lou X."/>
            <person name="Chen J."/>
            <person name="Feng M."/>
            <person name="Jian J."/>
            <person name="Zhang X."/>
            <person name="Luo G."/>
            <person name="Jiang Y."/>
            <person name="Liu J."/>
            <person name="Wang Z."/>
            <person name="Sha Y."/>
            <person name="Zhang B."/>
            <person name="Wu H."/>
            <person name="Tang D."/>
            <person name="Shen Q."/>
            <person name="Xue P."/>
            <person name="Zou S."/>
            <person name="Wang X."/>
            <person name="Liu X."/>
            <person name="Wang F."/>
            <person name="Yang Y."/>
            <person name="An X."/>
            <person name="Dong Z."/>
            <person name="Zhang K."/>
            <person name="Zhang X."/>
            <person name="Luo M.C."/>
            <person name="Dvorak J."/>
            <person name="Tong Y."/>
            <person name="Wang J."/>
            <person name="Yang H."/>
            <person name="Li Z."/>
            <person name="Wang D."/>
            <person name="Zhang A."/>
            <person name="Wang J."/>
        </authorList>
    </citation>
    <scope>NUCLEOTIDE SEQUENCE</scope>
    <source>
        <strain evidence="3">cv. G1812</strain>
    </source>
</reference>
<dbReference type="Proteomes" id="UP000015106">
    <property type="component" value="Chromosome 5"/>
</dbReference>
<dbReference type="Gramene" id="TuG1812G0500002646.01.T03">
    <property type="protein sequence ID" value="TuG1812G0500002646.01.T03.cds341393"/>
    <property type="gene ID" value="TuG1812G0500002646.01"/>
</dbReference>
<dbReference type="EnsemblPlants" id="TuG1812G0500002646.01.T03">
    <property type="protein sequence ID" value="TuG1812G0500002646.01.T03.cds341393"/>
    <property type="gene ID" value="TuG1812G0500002646.01"/>
</dbReference>
<reference evidence="2" key="3">
    <citation type="submission" date="2022-06" db="UniProtKB">
        <authorList>
            <consortium name="EnsemblPlants"/>
        </authorList>
    </citation>
    <scope>IDENTIFICATION</scope>
</reference>
<proteinExistence type="predicted"/>
<reference evidence="2" key="2">
    <citation type="submission" date="2018-03" db="EMBL/GenBank/DDBJ databases">
        <title>The Triticum urartu genome reveals the dynamic nature of wheat genome evolution.</title>
        <authorList>
            <person name="Ling H."/>
            <person name="Ma B."/>
            <person name="Shi X."/>
            <person name="Liu H."/>
            <person name="Dong L."/>
            <person name="Sun H."/>
            <person name="Cao Y."/>
            <person name="Gao Q."/>
            <person name="Zheng S."/>
            <person name="Li Y."/>
            <person name="Yu Y."/>
            <person name="Du H."/>
            <person name="Qi M."/>
            <person name="Li Y."/>
            <person name="Yu H."/>
            <person name="Cui Y."/>
            <person name="Wang N."/>
            <person name="Chen C."/>
            <person name="Wu H."/>
            <person name="Zhao Y."/>
            <person name="Zhang J."/>
            <person name="Li Y."/>
            <person name="Zhou W."/>
            <person name="Zhang B."/>
            <person name="Hu W."/>
            <person name="Eijk M."/>
            <person name="Tang J."/>
            <person name="Witsenboer H."/>
            <person name="Zhao S."/>
            <person name="Li Z."/>
            <person name="Zhang A."/>
            <person name="Wang D."/>
            <person name="Liang C."/>
        </authorList>
    </citation>
    <scope>NUCLEOTIDE SEQUENCE [LARGE SCALE GENOMIC DNA]</scope>
    <source>
        <strain evidence="2">cv. G1812</strain>
    </source>
</reference>
<accession>A0A8R7UJC3</accession>
<organism evidence="2 3">
    <name type="scientific">Triticum urartu</name>
    <name type="common">Red wild einkorn</name>
    <name type="synonym">Crithodium urartu</name>
    <dbReference type="NCBI Taxonomy" id="4572"/>
    <lineage>
        <taxon>Eukaryota</taxon>
        <taxon>Viridiplantae</taxon>
        <taxon>Streptophyta</taxon>
        <taxon>Embryophyta</taxon>
        <taxon>Tracheophyta</taxon>
        <taxon>Spermatophyta</taxon>
        <taxon>Magnoliopsida</taxon>
        <taxon>Liliopsida</taxon>
        <taxon>Poales</taxon>
        <taxon>Poaceae</taxon>
        <taxon>BOP clade</taxon>
        <taxon>Pooideae</taxon>
        <taxon>Triticodae</taxon>
        <taxon>Triticeae</taxon>
        <taxon>Triticinae</taxon>
        <taxon>Triticum</taxon>
    </lineage>
</organism>
<feature type="signal peptide" evidence="1">
    <location>
        <begin position="1"/>
        <end position="18"/>
    </location>
</feature>
<protein>
    <submittedName>
        <fullName evidence="2">Uncharacterized protein</fullName>
    </submittedName>
</protein>
<evidence type="ECO:0000313" key="2">
    <source>
        <dbReference type="EnsemblPlants" id="TuG1812G0500002646.01.T03.cds341393"/>
    </source>
</evidence>
<feature type="chain" id="PRO_5035739095" evidence="1">
    <location>
        <begin position="19"/>
        <end position="80"/>
    </location>
</feature>
<evidence type="ECO:0000256" key="1">
    <source>
        <dbReference type="SAM" id="SignalP"/>
    </source>
</evidence>
<sequence length="80" mass="9273">GYLLFLFVAHVLLDLWDHGPLANFKKLPFSKIAQTYEFFCRDKWQNVARHQVDVQCSGDCFVHNMVNTFCSYGSSCRHGN</sequence>
<keyword evidence="1" id="KW-0732">Signal</keyword>
<evidence type="ECO:0000313" key="3">
    <source>
        <dbReference type="Proteomes" id="UP000015106"/>
    </source>
</evidence>
<keyword evidence="3" id="KW-1185">Reference proteome</keyword>
<name>A0A8R7UJC3_TRIUA</name>